<evidence type="ECO:0000256" key="9">
    <source>
        <dbReference type="ARBA" id="ARBA00023242"/>
    </source>
</evidence>
<feature type="compositionally biased region" description="Acidic residues" evidence="12">
    <location>
        <begin position="71"/>
        <end position="85"/>
    </location>
</feature>
<dbReference type="InterPro" id="IPR002464">
    <property type="entry name" value="DNA/RNA_helicase_DEAH_CS"/>
</dbReference>
<evidence type="ECO:0000256" key="3">
    <source>
        <dbReference type="ARBA" id="ARBA00022741"/>
    </source>
</evidence>
<feature type="compositionally biased region" description="Low complexity" evidence="12">
    <location>
        <begin position="961"/>
        <end position="973"/>
    </location>
</feature>
<dbReference type="PROSITE" id="PS00690">
    <property type="entry name" value="DEAH_ATP_HELICASE"/>
    <property type="match status" value="1"/>
</dbReference>
<keyword evidence="6 11" id="KW-0067">ATP-binding</keyword>
<evidence type="ECO:0000256" key="12">
    <source>
        <dbReference type="SAM" id="MobiDB-lite"/>
    </source>
</evidence>
<dbReference type="PROSITE" id="PS51194">
    <property type="entry name" value="HELICASE_CTER"/>
    <property type="match status" value="1"/>
</dbReference>
<keyword evidence="7" id="KW-0238">DNA-binding</keyword>
<dbReference type="InterPro" id="IPR004589">
    <property type="entry name" value="DNA_helicase_ATP-dep_RecQ"/>
</dbReference>
<feature type="compositionally biased region" description="Acidic residues" evidence="12">
    <location>
        <begin position="775"/>
        <end position="787"/>
    </location>
</feature>
<dbReference type="PROSITE" id="PS51192">
    <property type="entry name" value="HELICASE_ATP_BIND_1"/>
    <property type="match status" value="1"/>
</dbReference>
<comment type="similarity">
    <text evidence="2 11">Belongs to the helicase family. RecQ subfamily.</text>
</comment>
<dbReference type="InterPro" id="IPR014001">
    <property type="entry name" value="Helicase_ATP-bd"/>
</dbReference>
<feature type="compositionally biased region" description="Polar residues" evidence="12">
    <location>
        <begin position="116"/>
        <end position="126"/>
    </location>
</feature>
<feature type="region of interest" description="Disordered" evidence="12">
    <location>
        <begin position="456"/>
        <end position="485"/>
    </location>
</feature>
<dbReference type="EC" id="5.6.2.4" evidence="11"/>
<evidence type="ECO:0000256" key="10">
    <source>
        <dbReference type="ARBA" id="ARBA00034617"/>
    </source>
</evidence>
<name>A0ABQ7GQ64_DUNSA</name>
<feature type="compositionally biased region" description="Low complexity" evidence="12">
    <location>
        <begin position="764"/>
        <end position="774"/>
    </location>
</feature>
<evidence type="ECO:0000313" key="16">
    <source>
        <dbReference type="Proteomes" id="UP000815325"/>
    </source>
</evidence>
<feature type="region of interest" description="Disordered" evidence="12">
    <location>
        <begin position="716"/>
        <end position="888"/>
    </location>
</feature>
<keyword evidence="4 11" id="KW-0378">Hydrolase</keyword>
<dbReference type="PANTHER" id="PTHR13710">
    <property type="entry name" value="DNA HELICASE RECQ FAMILY MEMBER"/>
    <property type="match status" value="1"/>
</dbReference>
<keyword evidence="8" id="KW-0413">Isomerase</keyword>
<dbReference type="CDD" id="cd18794">
    <property type="entry name" value="SF2_C_RecQ"/>
    <property type="match status" value="1"/>
</dbReference>
<dbReference type="CDD" id="cd17920">
    <property type="entry name" value="DEXHc_RecQ"/>
    <property type="match status" value="1"/>
</dbReference>
<comment type="catalytic activity">
    <reaction evidence="10 11">
        <text>Couples ATP hydrolysis with the unwinding of duplex DNA by translocating in the 3'-5' direction.</text>
        <dbReference type="EC" id="5.6.2.4"/>
    </reaction>
</comment>
<reference evidence="15" key="1">
    <citation type="submission" date="2017-08" db="EMBL/GenBank/DDBJ databases">
        <authorList>
            <person name="Polle J.E."/>
            <person name="Barry K."/>
            <person name="Cushman J."/>
            <person name="Schmutz J."/>
            <person name="Tran D."/>
            <person name="Hathwaick L.T."/>
            <person name="Yim W.C."/>
            <person name="Jenkins J."/>
            <person name="Mckie-Krisberg Z.M."/>
            <person name="Prochnik S."/>
            <person name="Lindquist E."/>
            <person name="Dockter R.B."/>
            <person name="Adam C."/>
            <person name="Molina H."/>
            <person name="Bunkerborg J."/>
            <person name="Jin E."/>
            <person name="Buchheim M."/>
            <person name="Magnuson J."/>
        </authorList>
    </citation>
    <scope>NUCLEOTIDE SEQUENCE</scope>
    <source>
        <strain evidence="15">CCAP 19/18</strain>
    </source>
</reference>
<dbReference type="SUPFAM" id="SSF52540">
    <property type="entry name" value="P-loop containing nucleoside triphosphate hydrolases"/>
    <property type="match status" value="1"/>
</dbReference>
<keyword evidence="5 11" id="KW-0347">Helicase</keyword>
<dbReference type="InterPro" id="IPR027417">
    <property type="entry name" value="P-loop_NTPase"/>
</dbReference>
<evidence type="ECO:0000256" key="6">
    <source>
        <dbReference type="ARBA" id="ARBA00022840"/>
    </source>
</evidence>
<accession>A0ABQ7GQ64</accession>
<organism evidence="15 16">
    <name type="scientific">Dunaliella salina</name>
    <name type="common">Green alga</name>
    <name type="synonym">Protococcus salinus</name>
    <dbReference type="NCBI Taxonomy" id="3046"/>
    <lineage>
        <taxon>Eukaryota</taxon>
        <taxon>Viridiplantae</taxon>
        <taxon>Chlorophyta</taxon>
        <taxon>core chlorophytes</taxon>
        <taxon>Chlorophyceae</taxon>
        <taxon>CS clade</taxon>
        <taxon>Chlamydomonadales</taxon>
        <taxon>Dunaliellaceae</taxon>
        <taxon>Dunaliella</taxon>
    </lineage>
</organism>
<dbReference type="Proteomes" id="UP000815325">
    <property type="component" value="Unassembled WGS sequence"/>
</dbReference>
<feature type="compositionally biased region" description="Low complexity" evidence="12">
    <location>
        <begin position="462"/>
        <end position="474"/>
    </location>
</feature>
<evidence type="ECO:0000256" key="7">
    <source>
        <dbReference type="ARBA" id="ARBA00023125"/>
    </source>
</evidence>
<dbReference type="Gene3D" id="3.40.50.300">
    <property type="entry name" value="P-loop containing nucleotide triphosphate hydrolases"/>
    <property type="match status" value="2"/>
</dbReference>
<evidence type="ECO:0000256" key="5">
    <source>
        <dbReference type="ARBA" id="ARBA00022806"/>
    </source>
</evidence>
<protein>
    <recommendedName>
        <fullName evidence="11">ATP-dependent DNA helicase</fullName>
        <ecNumber evidence="11">5.6.2.4</ecNumber>
    </recommendedName>
</protein>
<dbReference type="Pfam" id="PF00271">
    <property type="entry name" value="Helicase_C"/>
    <property type="match status" value="1"/>
</dbReference>
<keyword evidence="9 11" id="KW-0539">Nucleus</keyword>
<evidence type="ECO:0000256" key="11">
    <source>
        <dbReference type="RuleBase" id="RU364117"/>
    </source>
</evidence>
<evidence type="ECO:0000256" key="4">
    <source>
        <dbReference type="ARBA" id="ARBA00022801"/>
    </source>
</evidence>
<feature type="compositionally biased region" description="Basic and acidic residues" evidence="12">
    <location>
        <begin position="947"/>
        <end position="960"/>
    </location>
</feature>
<feature type="compositionally biased region" description="Low complexity" evidence="12">
    <location>
        <begin position="659"/>
        <end position="682"/>
    </location>
</feature>
<evidence type="ECO:0000256" key="8">
    <source>
        <dbReference type="ARBA" id="ARBA00023235"/>
    </source>
</evidence>
<dbReference type="Pfam" id="PF00270">
    <property type="entry name" value="DEAD"/>
    <property type="match status" value="1"/>
</dbReference>
<feature type="region of interest" description="Disordered" evidence="12">
    <location>
        <begin position="926"/>
        <end position="981"/>
    </location>
</feature>
<comment type="subcellular location">
    <subcellularLocation>
        <location evidence="1 11">Nucleus</location>
    </subcellularLocation>
</comment>
<feature type="compositionally biased region" description="Gly residues" evidence="12">
    <location>
        <begin position="745"/>
        <end position="757"/>
    </location>
</feature>
<comment type="catalytic activity">
    <reaction evidence="11">
        <text>ATP + H2O = ADP + phosphate + H(+)</text>
        <dbReference type="Rhea" id="RHEA:13065"/>
        <dbReference type="ChEBI" id="CHEBI:15377"/>
        <dbReference type="ChEBI" id="CHEBI:15378"/>
        <dbReference type="ChEBI" id="CHEBI:30616"/>
        <dbReference type="ChEBI" id="CHEBI:43474"/>
        <dbReference type="ChEBI" id="CHEBI:456216"/>
    </reaction>
</comment>
<feature type="domain" description="Helicase C-terminal" evidence="14">
    <location>
        <begin position="483"/>
        <end position="628"/>
    </location>
</feature>
<dbReference type="InterPro" id="IPR011545">
    <property type="entry name" value="DEAD/DEAH_box_helicase_dom"/>
</dbReference>
<feature type="domain" description="Helicase ATP-binding" evidence="13">
    <location>
        <begin position="225"/>
        <end position="406"/>
    </location>
</feature>
<proteinExistence type="inferred from homology"/>
<dbReference type="PANTHER" id="PTHR13710:SF153">
    <property type="entry name" value="RECQ-LIKE DNA HELICASE BLM"/>
    <property type="match status" value="1"/>
</dbReference>
<feature type="region of interest" description="Disordered" evidence="12">
    <location>
        <begin position="651"/>
        <end position="684"/>
    </location>
</feature>
<feature type="compositionally biased region" description="Low complexity" evidence="12">
    <location>
        <begin position="172"/>
        <end position="185"/>
    </location>
</feature>
<evidence type="ECO:0000259" key="14">
    <source>
        <dbReference type="PROSITE" id="PS51194"/>
    </source>
</evidence>
<dbReference type="EMBL" id="MU069644">
    <property type="protein sequence ID" value="KAF5836755.1"/>
    <property type="molecule type" value="Genomic_DNA"/>
</dbReference>
<dbReference type="NCBIfam" id="TIGR00614">
    <property type="entry name" value="recQ_fam"/>
    <property type="match status" value="1"/>
</dbReference>
<comment type="caution">
    <text evidence="15">The sequence shown here is derived from an EMBL/GenBank/DDBJ whole genome shotgun (WGS) entry which is preliminary data.</text>
</comment>
<evidence type="ECO:0000313" key="15">
    <source>
        <dbReference type="EMBL" id="KAF5836755.1"/>
    </source>
</evidence>
<evidence type="ECO:0000259" key="13">
    <source>
        <dbReference type="PROSITE" id="PS51192"/>
    </source>
</evidence>
<dbReference type="Pfam" id="PF16124">
    <property type="entry name" value="RecQ_Zn_bind"/>
    <property type="match status" value="1"/>
</dbReference>
<keyword evidence="3 11" id="KW-0547">Nucleotide-binding</keyword>
<dbReference type="InterPro" id="IPR001650">
    <property type="entry name" value="Helicase_C-like"/>
</dbReference>
<evidence type="ECO:0000256" key="2">
    <source>
        <dbReference type="ARBA" id="ARBA00005446"/>
    </source>
</evidence>
<feature type="compositionally biased region" description="Basic residues" evidence="12">
    <location>
        <begin position="718"/>
        <end position="735"/>
    </location>
</feature>
<dbReference type="InterPro" id="IPR032284">
    <property type="entry name" value="RecQ_Zn-bd"/>
</dbReference>
<dbReference type="SMART" id="SM00490">
    <property type="entry name" value="HELICc"/>
    <property type="match status" value="1"/>
</dbReference>
<gene>
    <name evidence="15" type="ORF">DUNSADRAFT_5445</name>
</gene>
<feature type="region of interest" description="Disordered" evidence="12">
    <location>
        <begin position="59"/>
        <end position="186"/>
    </location>
</feature>
<keyword evidence="16" id="KW-1185">Reference proteome</keyword>
<evidence type="ECO:0000256" key="1">
    <source>
        <dbReference type="ARBA" id="ARBA00004123"/>
    </source>
</evidence>
<dbReference type="SMART" id="SM00487">
    <property type="entry name" value="DEXDc"/>
    <property type="match status" value="1"/>
</dbReference>
<sequence>MSHMQPTSIVQIGLAWGYDEEAVQTAVCKLLHRHPELDGPDDISASLQEEFLDTLIGVPGDQEEGARGQDQDPEEVDQSGDEEDGALDRGDAESSDEGLEVAALQASKRPSHAPLKTSSNAPQCTSAIGDARHRQPQHSQPQRLQTTVSAFLQPAKSQHQVMQQGVQGGGASSSSSGSAVPSWQQAPTAQELAVAKPGDNRTLIDLVNTRVFGNSGFRDAQRQVMEAAVSGRDCFVLMPTGSGKSLCYQLPAVIARGVTIVVCPLLALMQDQVMALCRGRAGGCSVPAAYLNSQQSKAEAVCVFRELNKQQPTCKLLYVTPEQLVKGSSLRQMLQTLQARGRLARIVIDEAHCVSTWGHDFRPDYRELGRVIQSSFQGVPVTAVTATATKRVADDILSTLGIAHRALRFKVGFFRPNLLFTVRAKQYGVDEEGRPQPLSSLVDFIQEQNQLAQAAFMERQGQHQSQTQPQGSTQRVPASQQGRMPSAPLPCGIVYCLSRDECEQVSRGLAELAGIRSSHYHAGMTPKQRMKVQEDWQRGIIQVIVSTIAFGMGIDKPDVRFVVHYTLSKSMEGYFQEAGRAGRDGLHSECLIFYARRDCPRILNMLRMGPRATYTAGVELLQHMRDYCEESVRCRHDMLLEYFGDSDTRQTALRSSAHRGQAATGSRAGSSRGASGVQGSAGPLSAEAECGQRCDNCRYRLHPELAPTAIEVVSARAARGRGRGGKAGRTGKRGGRSATDKADGAGEGGNMRGGASTGRGQKRALSTAAASTWAADDEDEGWLDNDQESSLSATLASKRAKQQQAPKLGGFQKASELRMPPPSTTTFSKAPPSSHLGVRGINGSSSGSSSTINGKQGAGVQTGVSGPWLSTGRGSSAPPSTSTAAAAVTSKAATPAALAAMARAAGAHQQGMAPGRAEKAACGAASGGAAAGVPSRAAQMQAVGSRDAQKRARELQETRKAVATTAAGRPAAGIDSDDDWL</sequence>
<feature type="compositionally biased region" description="Low complexity" evidence="12">
    <location>
        <begin position="870"/>
        <end position="888"/>
    </location>
</feature>